<dbReference type="Pfam" id="PF03203">
    <property type="entry name" value="MerC"/>
    <property type="match status" value="1"/>
</dbReference>
<evidence type="ECO:0000313" key="3">
    <source>
        <dbReference type="Proteomes" id="UP000184368"/>
    </source>
</evidence>
<evidence type="ECO:0000313" key="2">
    <source>
        <dbReference type="EMBL" id="SHF98184.1"/>
    </source>
</evidence>
<dbReference type="EMBL" id="FQUO01000015">
    <property type="protein sequence ID" value="SHF98184.1"/>
    <property type="molecule type" value="Genomic_DNA"/>
</dbReference>
<name>A0A1M5G3F3_9BACT</name>
<dbReference type="AlphaFoldDB" id="A0A1M5G3F3"/>
<reference evidence="2 3" key="1">
    <citation type="submission" date="2016-11" db="EMBL/GenBank/DDBJ databases">
        <authorList>
            <person name="Jaros S."/>
            <person name="Januszkiewicz K."/>
            <person name="Wedrychowicz H."/>
        </authorList>
    </citation>
    <scope>NUCLEOTIDE SEQUENCE [LARGE SCALE GENOMIC DNA]</scope>
    <source>
        <strain evidence="2 3">DSM 26897</strain>
    </source>
</reference>
<sequence>MLFATLLQLSIFMNMSAGNEYRGRMDLVSMAISVICLVHCVALPLLMAILPVVGIASGEWPLLEWSTVLLTAGIGGYAIWKGYTQVHQQKSIVAAFVAGFFLVALANLLAIDAVEMVLKGVGAVLLIWAHLRNRAESRRCCPIPVVQKTGSPEMV</sequence>
<dbReference type="Proteomes" id="UP000184368">
    <property type="component" value="Unassembled WGS sequence"/>
</dbReference>
<dbReference type="GO" id="GO:0016020">
    <property type="term" value="C:membrane"/>
    <property type="evidence" value="ECO:0007669"/>
    <property type="project" value="InterPro"/>
</dbReference>
<dbReference type="InterPro" id="IPR004891">
    <property type="entry name" value="Mercury-R_MerC"/>
</dbReference>
<dbReference type="STRING" id="1302690.BUE76_10725"/>
<protein>
    <submittedName>
        <fullName evidence="2">MerC mercury resistance protein</fullName>
    </submittedName>
</protein>
<feature type="transmembrane region" description="Helical" evidence="1">
    <location>
        <begin position="62"/>
        <end position="80"/>
    </location>
</feature>
<feature type="transmembrane region" description="Helical" evidence="1">
    <location>
        <begin position="92"/>
        <end position="111"/>
    </location>
</feature>
<feature type="transmembrane region" description="Helical" evidence="1">
    <location>
        <begin position="28"/>
        <end position="50"/>
    </location>
</feature>
<organism evidence="2 3">
    <name type="scientific">Cnuella takakiae</name>
    <dbReference type="NCBI Taxonomy" id="1302690"/>
    <lineage>
        <taxon>Bacteria</taxon>
        <taxon>Pseudomonadati</taxon>
        <taxon>Bacteroidota</taxon>
        <taxon>Chitinophagia</taxon>
        <taxon>Chitinophagales</taxon>
        <taxon>Chitinophagaceae</taxon>
        <taxon>Cnuella</taxon>
    </lineage>
</organism>
<gene>
    <name evidence="2" type="ORF">SAMN05444008_11582</name>
</gene>
<keyword evidence="3" id="KW-1185">Reference proteome</keyword>
<proteinExistence type="predicted"/>
<keyword evidence="1" id="KW-0472">Membrane</keyword>
<accession>A0A1M5G3F3</accession>
<keyword evidence="1" id="KW-1133">Transmembrane helix</keyword>
<keyword evidence="1" id="KW-0812">Transmembrane</keyword>
<evidence type="ECO:0000256" key="1">
    <source>
        <dbReference type="SAM" id="Phobius"/>
    </source>
</evidence>
<dbReference type="GO" id="GO:0015097">
    <property type="term" value="F:mercury ion transmembrane transporter activity"/>
    <property type="evidence" value="ECO:0007669"/>
    <property type="project" value="InterPro"/>
</dbReference>